<dbReference type="EMBL" id="JAWZYT010006950">
    <property type="protein sequence ID" value="KAK4287294.1"/>
    <property type="molecule type" value="Genomic_DNA"/>
</dbReference>
<organism evidence="1 2">
    <name type="scientific">Petrolisthes manimaculis</name>
    <dbReference type="NCBI Taxonomy" id="1843537"/>
    <lineage>
        <taxon>Eukaryota</taxon>
        <taxon>Metazoa</taxon>
        <taxon>Ecdysozoa</taxon>
        <taxon>Arthropoda</taxon>
        <taxon>Crustacea</taxon>
        <taxon>Multicrustacea</taxon>
        <taxon>Malacostraca</taxon>
        <taxon>Eumalacostraca</taxon>
        <taxon>Eucarida</taxon>
        <taxon>Decapoda</taxon>
        <taxon>Pleocyemata</taxon>
        <taxon>Anomura</taxon>
        <taxon>Galatheoidea</taxon>
        <taxon>Porcellanidae</taxon>
        <taxon>Petrolisthes</taxon>
    </lineage>
</organism>
<keyword evidence="2" id="KW-1185">Reference proteome</keyword>
<sequence length="72" mass="8273">MSPSPRPHPPHPNHYDFYQQCTSRQSQHSHLTLISPGIRKERKVTCIHSDTQTHAEVVFIISATDFYQQATS</sequence>
<proteinExistence type="predicted"/>
<evidence type="ECO:0000313" key="2">
    <source>
        <dbReference type="Proteomes" id="UP001292094"/>
    </source>
</evidence>
<name>A0AAE1NDU7_9EUCA</name>
<reference evidence="1" key="1">
    <citation type="submission" date="2023-11" db="EMBL/GenBank/DDBJ databases">
        <title>Genome assemblies of two species of porcelain crab, Petrolisthes cinctipes and Petrolisthes manimaculis (Anomura: Porcellanidae).</title>
        <authorList>
            <person name="Angst P."/>
        </authorList>
    </citation>
    <scope>NUCLEOTIDE SEQUENCE</scope>
    <source>
        <strain evidence="1">PB745_02</strain>
        <tissue evidence="1">Gill</tissue>
    </source>
</reference>
<accession>A0AAE1NDU7</accession>
<protein>
    <submittedName>
        <fullName evidence="1">Uncharacterized protein</fullName>
    </submittedName>
</protein>
<gene>
    <name evidence="1" type="ORF">Pmani_039632</name>
</gene>
<comment type="caution">
    <text evidence="1">The sequence shown here is derived from an EMBL/GenBank/DDBJ whole genome shotgun (WGS) entry which is preliminary data.</text>
</comment>
<dbReference type="AlphaFoldDB" id="A0AAE1NDU7"/>
<dbReference type="Proteomes" id="UP001292094">
    <property type="component" value="Unassembled WGS sequence"/>
</dbReference>
<evidence type="ECO:0000313" key="1">
    <source>
        <dbReference type="EMBL" id="KAK4287294.1"/>
    </source>
</evidence>